<evidence type="ECO:0000313" key="9">
    <source>
        <dbReference type="Proteomes" id="UP000694861"/>
    </source>
</evidence>
<dbReference type="InterPro" id="IPR042173">
    <property type="entry name" value="RNase_J_2"/>
</dbReference>
<name>A0ABM1LUN8_PRUMU</name>
<keyword evidence="3" id="KW-0378">Hydrolase</keyword>
<dbReference type="Proteomes" id="UP000694861">
    <property type="component" value="Linkage group LG7"/>
</dbReference>
<evidence type="ECO:0000256" key="6">
    <source>
        <dbReference type="ARBA" id="ARBA00022884"/>
    </source>
</evidence>
<keyword evidence="9" id="KW-1185">Reference proteome</keyword>
<dbReference type="Pfam" id="PF13837">
    <property type="entry name" value="Myb_DNA-bind_4"/>
    <property type="match status" value="1"/>
</dbReference>
<dbReference type="InterPro" id="IPR044822">
    <property type="entry name" value="Myb_DNA-bind_4"/>
</dbReference>
<dbReference type="InterPro" id="IPR001005">
    <property type="entry name" value="SANT/Myb"/>
</dbReference>
<dbReference type="Gene3D" id="3.40.50.10710">
    <property type="entry name" value="Metallo-hydrolase/oxidoreductase"/>
    <property type="match status" value="1"/>
</dbReference>
<dbReference type="CDD" id="cd12203">
    <property type="entry name" value="GT1"/>
    <property type="match status" value="1"/>
</dbReference>
<sequence length="904" mass="99806">MLLGVLGGLSVHHSLCSAPFRPSVSTQMAAFGALSPCPYSLLWRPKPTNRCVSCSVGSSAVTGTRGSNVKRSGRMEGPRKSMEDSVQRKMEQFYEGREGPPIRVLPIGGLGEIGMNCMLVGNYDRYILIDAGVMFPDFDELGVQKIIPDTTFIKKWSHKIEAIVITHGHEDHIGALPWVIPALDPGTPIFASSFTMELIKKRLKEHGIFVPSRLKTFRTKRKFMAGPFEIEPVRVTHSIPDCCGLVLRCSDGTILHTGDWKIDESPLDGRGFDREALEELSKEGVTLMMSDSTNVLSPGRTTSETSVADALLRHISAAKGRVITTQFASNIHRLGSVKAAADFTGRKLVFVGMSLRTYLDAAWKDGKAPIDPSSLVKVEDIDSYAPKDLLIVTTGSQAEPRAALNLASFGSSHSVKLTKEDIILYSAKVIPGNESRVMKMLNRISEIGSTIVMGKNEGLHTSGHGYRGELEEVLQIVKPQHFLPIHGELLFLKEHELLGRSTGIRHTTVIKNGEMLGVSHLRNRRVLSNGFTLLGKENLQLKFSDGDKAFGTSSELCVDERLRVALDGIIVVSMEILRPQNVNGLTENSIKGKIKITTRCLWVDKGKLIDALHKAAHAALSSCPINCPLPHMERTVSEVLRKLVRKYSGKRPDVIAIAMENPAAVLADEVSVRLSGKSHVGSEMSTLRKVIDRHPYKNQSTRTQADEGKDNAHLQSTSQQDTEESVLEDDGIEVEVLLPEEDSATSNSKSEKLSSDSEKSDDFWNAIVRLSTVDKSVVDKNGLAVQQEHLKKDGPDSSEIPNPSKPVKRNKWKPEEVEKLIKMRGKLRSRFQVVKGRMALWEEISRNLLADGINRSPGQCKSLWASLVQKYEQESKSGKRSQKSWPYFEEMDGALSDSEEMATK</sequence>
<reference evidence="10" key="2">
    <citation type="submission" date="2025-08" db="UniProtKB">
        <authorList>
            <consortium name="RefSeq"/>
        </authorList>
    </citation>
    <scope>IDENTIFICATION</scope>
</reference>
<keyword evidence="1" id="KW-0540">Nuclease</keyword>
<accession>A0ABM1LUN8</accession>
<feature type="region of interest" description="Disordered" evidence="7">
    <location>
        <begin position="787"/>
        <end position="811"/>
    </location>
</feature>
<dbReference type="SMART" id="SM00849">
    <property type="entry name" value="Lactamase_B"/>
    <property type="match status" value="1"/>
</dbReference>
<dbReference type="CDD" id="cd07714">
    <property type="entry name" value="RNaseJ_MBL-fold"/>
    <property type="match status" value="1"/>
</dbReference>
<reference evidence="9" key="1">
    <citation type="journal article" date="2012" name="Nat. Commun.">
        <title>The genome of Prunus mume.</title>
        <authorList>
            <person name="Zhang Q."/>
            <person name="Chen W."/>
            <person name="Sun L."/>
            <person name="Zhao F."/>
            <person name="Huang B."/>
            <person name="Yang W."/>
            <person name="Tao Y."/>
            <person name="Wang J."/>
            <person name="Yuan Z."/>
            <person name="Fan G."/>
            <person name="Xing Z."/>
            <person name="Han C."/>
            <person name="Pan H."/>
            <person name="Zhong X."/>
            <person name="Shi W."/>
            <person name="Liang X."/>
            <person name="Du D."/>
            <person name="Sun F."/>
            <person name="Xu Z."/>
            <person name="Hao R."/>
            <person name="Lv T."/>
            <person name="Lv Y."/>
            <person name="Zheng Z."/>
            <person name="Sun M."/>
            <person name="Luo L."/>
            <person name="Cai M."/>
            <person name="Gao Y."/>
            <person name="Wang J."/>
            <person name="Yin Y."/>
            <person name="Xu X."/>
            <person name="Cheng T."/>
            <person name="Wang J."/>
        </authorList>
    </citation>
    <scope>NUCLEOTIDE SEQUENCE [LARGE SCALE GENOMIC DNA]</scope>
</reference>
<keyword evidence="5" id="KW-0269">Exonuclease</keyword>
<dbReference type="Gene3D" id="1.10.10.60">
    <property type="entry name" value="Homeodomain-like"/>
    <property type="match status" value="1"/>
</dbReference>
<feature type="region of interest" description="Disordered" evidence="7">
    <location>
        <begin position="874"/>
        <end position="904"/>
    </location>
</feature>
<dbReference type="InterPro" id="IPR001279">
    <property type="entry name" value="Metallo-B-lactamas"/>
</dbReference>
<dbReference type="Gene3D" id="3.60.15.10">
    <property type="entry name" value="Ribonuclease Z/Hydroxyacylglutathione hydrolase-like"/>
    <property type="match status" value="1"/>
</dbReference>
<dbReference type="PROSITE" id="PS50090">
    <property type="entry name" value="MYB_LIKE"/>
    <property type="match status" value="1"/>
</dbReference>
<evidence type="ECO:0000256" key="4">
    <source>
        <dbReference type="ARBA" id="ARBA00022833"/>
    </source>
</evidence>
<dbReference type="RefSeq" id="XP_016651115.1">
    <property type="nucleotide sequence ID" value="XM_016795629.1"/>
</dbReference>
<evidence type="ECO:0000256" key="5">
    <source>
        <dbReference type="ARBA" id="ARBA00022839"/>
    </source>
</evidence>
<evidence type="ECO:0000256" key="3">
    <source>
        <dbReference type="ARBA" id="ARBA00022801"/>
    </source>
</evidence>
<proteinExistence type="predicted"/>
<dbReference type="GeneID" id="103338047"/>
<keyword evidence="4" id="KW-0862">Zinc</keyword>
<dbReference type="PANTHER" id="PTHR43694">
    <property type="entry name" value="RIBONUCLEASE J"/>
    <property type="match status" value="1"/>
</dbReference>
<feature type="region of interest" description="Disordered" evidence="7">
    <location>
        <begin position="683"/>
        <end position="728"/>
    </location>
</feature>
<dbReference type="InterPro" id="IPR011108">
    <property type="entry name" value="RMMBL"/>
</dbReference>
<dbReference type="Pfam" id="PF07521">
    <property type="entry name" value="RMMBL"/>
    <property type="match status" value="1"/>
</dbReference>
<feature type="compositionally biased region" description="Acidic residues" evidence="7">
    <location>
        <begin position="889"/>
        <end position="904"/>
    </location>
</feature>
<gene>
    <name evidence="10" type="primary">LOC103338047</name>
</gene>
<evidence type="ECO:0000259" key="8">
    <source>
        <dbReference type="PROSITE" id="PS50090"/>
    </source>
</evidence>
<dbReference type="SMART" id="SM00717">
    <property type="entry name" value="SANT"/>
    <property type="match status" value="1"/>
</dbReference>
<evidence type="ECO:0000256" key="7">
    <source>
        <dbReference type="SAM" id="MobiDB-lite"/>
    </source>
</evidence>
<dbReference type="PANTHER" id="PTHR43694:SF1">
    <property type="entry name" value="RIBONUCLEASE J"/>
    <property type="match status" value="1"/>
</dbReference>
<dbReference type="InterPro" id="IPR055132">
    <property type="entry name" value="RNase_J_b_CASP"/>
</dbReference>
<organism evidence="9 10">
    <name type="scientific">Prunus mume</name>
    <name type="common">Japanese apricot</name>
    <name type="synonym">Armeniaca mume</name>
    <dbReference type="NCBI Taxonomy" id="102107"/>
    <lineage>
        <taxon>Eukaryota</taxon>
        <taxon>Viridiplantae</taxon>
        <taxon>Streptophyta</taxon>
        <taxon>Embryophyta</taxon>
        <taxon>Tracheophyta</taxon>
        <taxon>Spermatophyta</taxon>
        <taxon>Magnoliopsida</taxon>
        <taxon>eudicotyledons</taxon>
        <taxon>Gunneridae</taxon>
        <taxon>Pentapetalae</taxon>
        <taxon>rosids</taxon>
        <taxon>fabids</taxon>
        <taxon>Rosales</taxon>
        <taxon>Rosaceae</taxon>
        <taxon>Amygdaloideae</taxon>
        <taxon>Amygdaleae</taxon>
        <taxon>Prunus</taxon>
    </lineage>
</organism>
<evidence type="ECO:0000256" key="2">
    <source>
        <dbReference type="ARBA" id="ARBA00022723"/>
    </source>
</evidence>
<dbReference type="Pfam" id="PF12706">
    <property type="entry name" value="Lactamase_B_2"/>
    <property type="match status" value="1"/>
</dbReference>
<feature type="region of interest" description="Disordered" evidence="7">
    <location>
        <begin position="738"/>
        <end position="757"/>
    </location>
</feature>
<evidence type="ECO:0000313" key="10">
    <source>
        <dbReference type="RefSeq" id="XP_016651115.1"/>
    </source>
</evidence>
<evidence type="ECO:0000256" key="1">
    <source>
        <dbReference type="ARBA" id="ARBA00022722"/>
    </source>
</evidence>
<keyword evidence="6" id="KW-0694">RNA-binding</keyword>
<dbReference type="SUPFAM" id="SSF56281">
    <property type="entry name" value="Metallo-hydrolase/oxidoreductase"/>
    <property type="match status" value="1"/>
</dbReference>
<keyword evidence="2" id="KW-0479">Metal-binding</keyword>
<dbReference type="Pfam" id="PF22505">
    <property type="entry name" value="RNase_J_b_CASP"/>
    <property type="match status" value="1"/>
</dbReference>
<feature type="domain" description="Myb-like" evidence="8">
    <location>
        <begin position="804"/>
        <end position="868"/>
    </location>
</feature>
<dbReference type="InterPro" id="IPR036866">
    <property type="entry name" value="RibonucZ/Hydroxyglut_hydro"/>
</dbReference>
<protein>
    <submittedName>
        <fullName evidence="10">Ribonuclease J isoform X1</fullName>
    </submittedName>
</protein>